<comment type="similarity">
    <text evidence="32">Belongs to the HIV-1 env protein family.</text>
</comment>
<dbReference type="GO" id="GO:0020002">
    <property type="term" value="C:host cell plasma membrane"/>
    <property type="evidence" value="ECO:0007669"/>
    <property type="project" value="UniProtKB-SubCell"/>
</dbReference>
<dbReference type="EMBL" id="HM070785">
    <property type="protein sequence ID" value="ADZ47717.1"/>
    <property type="molecule type" value="Genomic_RNA"/>
</dbReference>
<dbReference type="GO" id="GO:0039654">
    <property type="term" value="P:fusion of virus membrane with host endosome membrane"/>
    <property type="evidence" value="ECO:0007669"/>
    <property type="project" value="UniProtKB-UniRule"/>
</dbReference>
<feature type="disulfide bond" evidence="32">
    <location>
        <begin position="224"/>
        <end position="235"/>
    </location>
</feature>
<dbReference type="InterPro" id="IPR037527">
    <property type="entry name" value="Gp160"/>
</dbReference>
<dbReference type="Gene3D" id="1.10.287.210">
    <property type="match status" value="1"/>
</dbReference>
<evidence type="ECO:0000256" key="9">
    <source>
        <dbReference type="ARBA" id="ARBA00022511"/>
    </source>
</evidence>
<keyword evidence="28 32" id="KW-0325">Glycoprotein</keyword>
<evidence type="ECO:0000256" key="15">
    <source>
        <dbReference type="ARBA" id="ARBA00022703"/>
    </source>
</evidence>
<evidence type="ECO:0000256" key="31">
    <source>
        <dbReference type="ARBA" id="ARBA00023296"/>
    </source>
</evidence>
<evidence type="ECO:0000256" key="23">
    <source>
        <dbReference type="ARBA" id="ARBA00023046"/>
    </source>
</evidence>
<keyword evidence="30 32" id="KW-0449">Lipoprotein</keyword>
<feature type="site" description="Cleavage; by host furin" evidence="32">
    <location>
        <begin position="504"/>
        <end position="505"/>
    </location>
</feature>
<reference evidence="37" key="1">
    <citation type="journal article" date="2011" name="J. Virol.">
        <title>Origin and evolution of HIV-1 in breast milk determined by single-genome amplification and sequencing.</title>
        <authorList>
            <consortium name="Center for HIV/AIDS Vaccine Immunology A0167854"/>
            <person name="Salazar-Gonzalez J.F."/>
            <person name="Salazar M.G."/>
            <person name="Learn G.H."/>
            <person name="Fouda G.G."/>
            <person name="Kang H.H."/>
            <person name="Mahlokozera T."/>
            <person name="Wilks A.B."/>
            <person name="Lovingood R.V."/>
            <person name="Stacey A."/>
            <person name="Kalilani L."/>
            <person name="Meshnick S.R."/>
            <person name="Borrow P."/>
            <person name="Montefiori D.C."/>
            <person name="Denny T.N."/>
            <person name="Letvin N.L."/>
            <person name="Shaw G.M."/>
            <person name="Hahn B.H."/>
            <person name="Permar S.R."/>
        </authorList>
    </citation>
    <scope>NUCLEOTIDE SEQUENCE</scope>
    <source>
        <strain evidence="37">4403bmR_E12</strain>
    </source>
</reference>
<keyword evidence="23 32" id="KW-1039">Host endosome</keyword>
<evidence type="ECO:0000256" key="24">
    <source>
        <dbReference type="ARBA" id="ARBA00023054"/>
    </source>
</evidence>
<name>F2W371_HV1</name>
<dbReference type="GO" id="GO:0052031">
    <property type="term" value="P:symbiont-mediated perturbation of host defense response"/>
    <property type="evidence" value="ECO:0007669"/>
    <property type="project" value="UniProtKB-UniRule"/>
</dbReference>
<proteinExistence type="inferred from homology"/>
<dbReference type="SUPFAM" id="SSF56502">
    <property type="entry name" value="gp120 core"/>
    <property type="match status" value="2"/>
</dbReference>
<feature type="domain" description="Human immunodeficiency virus 1 envelope glycoprotein Gp120" evidence="35">
    <location>
        <begin position="147"/>
        <end position="504"/>
    </location>
</feature>
<keyword evidence="16 32" id="KW-0732">Signal</keyword>
<gene>
    <name evidence="32 37" type="primary">env</name>
</gene>
<keyword evidence="21 32" id="KW-1164">Virus endocytosis by host</keyword>
<evidence type="ECO:0000259" key="35">
    <source>
        <dbReference type="Pfam" id="PF00516"/>
    </source>
</evidence>
<keyword evidence="26 32" id="KW-0564">Palmitate</keyword>
<comment type="domain">
    <text evidence="32">The membrane proximal external region (MPER) present in gp41 is a tryptophan-rich region recognized by the antibodies 2F5, Z13, and 4E10. MPER seems to play a role in fusion.</text>
</comment>
<feature type="region of interest" description="CD4-binding loop" evidence="32">
    <location>
        <begin position="358"/>
        <end position="368"/>
    </location>
</feature>
<dbReference type="HAMAP" id="MF_04083">
    <property type="entry name" value="HIV_ENV"/>
    <property type="match status" value="1"/>
</dbReference>
<keyword evidence="19 32" id="KW-1043">Host membrane</keyword>
<comment type="subunit">
    <text evidence="32">The mature envelope protein (Env) consists of a homotrimer of non-covalently associated gp120-gp41 heterodimers. The resulting complex protrudes from the virus surface as a spike. There seems to be as few as 10 spikes on the average virion. Surface protein gp120 interacts with host CD4, CCR5 and CXCR4. Gp120 also interacts with the C-type lectins CD209/DC-SIGN and CLEC4M/DC-SIGNR (collectively referred to as DC-SIGN(R)). Gp120 and gp41 interact with GalCer. Gp120 interacts with host ITGA4/ITGB7 complex; on CD4+ T-cells, this interaction results in rapid activation of integrin ITGAL/LFA-1, which facilitates efficient cell-to-cell spreading of HIV-1. Gp120 interacts with cell-associated heparan sulfate; this interaction increases virus infectivity on permissive cells and may be involved in infection of CD4- cells.</text>
</comment>
<dbReference type="Gene3D" id="2.170.40.20">
    <property type="entry name" value="Human immunodeficiency virus 1, Gp160, envelope glycoprotein"/>
    <property type="match status" value="2"/>
</dbReference>
<evidence type="ECO:0000256" key="27">
    <source>
        <dbReference type="ARBA" id="ARBA00023157"/>
    </source>
</evidence>
<feature type="disulfide bond" evidence="32">
    <location>
        <begin position="53"/>
        <end position="73"/>
    </location>
</feature>
<keyword evidence="24 32" id="KW-0175">Coiled coil</keyword>
<evidence type="ECO:0000259" key="36">
    <source>
        <dbReference type="Pfam" id="PF00517"/>
    </source>
</evidence>
<keyword evidence="20 32" id="KW-0261">Viral envelope protein</keyword>
<dbReference type="GO" id="GO:0016020">
    <property type="term" value="C:membrane"/>
    <property type="evidence" value="ECO:0007669"/>
    <property type="project" value="UniProtKB-UniRule"/>
</dbReference>
<dbReference type="Pfam" id="PF00517">
    <property type="entry name" value="GP41"/>
    <property type="match status" value="1"/>
</dbReference>
<feature type="transmembrane region" description="Helical" evidence="33">
    <location>
        <begin position="505"/>
        <end position="528"/>
    </location>
</feature>
<feature type="region of interest" description="Disordered" evidence="34">
    <location>
        <begin position="713"/>
        <end position="732"/>
    </location>
</feature>
<comment type="caution">
    <text evidence="32 33">Lacks conserved residue(s) required for the propagation of feature annotation.</text>
</comment>
<feature type="compositionally biased region" description="Basic and acidic residues" evidence="34">
    <location>
        <begin position="720"/>
        <end position="732"/>
    </location>
</feature>
<evidence type="ECO:0000256" key="7">
    <source>
        <dbReference type="ARBA" id="ARBA00022506"/>
    </source>
</evidence>
<dbReference type="FunFam" id="2.170.40.20:FF:000002">
    <property type="entry name" value="Envelope glycoprotein gp160"/>
    <property type="match status" value="1"/>
</dbReference>
<keyword evidence="11 32" id="KW-0945">Host-virus interaction</keyword>
<evidence type="ECO:0000256" key="6">
    <source>
        <dbReference type="ARBA" id="ARBA00004650"/>
    </source>
</evidence>
<evidence type="ECO:0000256" key="14">
    <source>
        <dbReference type="ARBA" id="ARBA00022692"/>
    </source>
</evidence>
<evidence type="ECO:0000256" key="16">
    <source>
        <dbReference type="ARBA" id="ARBA00022729"/>
    </source>
</evidence>
<dbReference type="GO" id="GO:1903908">
    <property type="term" value="P:positive regulation of plasma membrane raft polarization"/>
    <property type="evidence" value="ECO:0007669"/>
    <property type="project" value="UniProtKB-UniRule"/>
</dbReference>
<feature type="disulfide bond" evidence="32">
    <location>
        <begin position="591"/>
        <end position="597"/>
    </location>
</feature>
<evidence type="ECO:0000256" key="32">
    <source>
        <dbReference type="HAMAP-Rule" id="MF_04083"/>
    </source>
</evidence>
<feature type="transmembrane region" description="Helical" evidence="33">
    <location>
        <begin position="13"/>
        <end position="41"/>
    </location>
</feature>
<keyword evidence="9 32" id="KW-1032">Host cell membrane</keyword>
<dbReference type="GO" id="GO:0044175">
    <property type="term" value="C:host cell endosome membrane"/>
    <property type="evidence" value="ECO:0007669"/>
    <property type="project" value="UniProtKB-SubCell"/>
</dbReference>
<dbReference type="GO" id="GO:0055036">
    <property type="term" value="C:virion membrane"/>
    <property type="evidence" value="ECO:0007669"/>
    <property type="project" value="UniProtKB-SubCell"/>
</dbReference>
<evidence type="ECO:0000256" key="21">
    <source>
        <dbReference type="ARBA" id="ARBA00022890"/>
    </source>
</evidence>
<evidence type="ECO:0000256" key="26">
    <source>
        <dbReference type="ARBA" id="ARBA00023139"/>
    </source>
</evidence>
<feature type="region of interest" description="Fusion peptide" evidence="32">
    <location>
        <begin position="505"/>
        <end position="525"/>
    </location>
</feature>
<evidence type="ECO:0000256" key="3">
    <source>
        <dbReference type="ARBA" id="ARBA00004505"/>
    </source>
</evidence>
<comment type="domain">
    <text evidence="32">The YXXL motif is involved in determining the exact site of viral release at the surface of infected mononuclear cells and promotes endocytosis. YXXL and di-leucine endocytosis motifs interact directly or indirectly with the clathrin adapter complexes, opperate independently, and their activities are not additive.</text>
</comment>
<evidence type="ECO:0000256" key="8">
    <source>
        <dbReference type="ARBA" id="ARBA00022510"/>
    </source>
</evidence>
<organism evidence="37">
    <name type="scientific">Human immunodeficiency virus type 1</name>
    <name type="common">HIV-1</name>
    <dbReference type="NCBI Taxonomy" id="11676"/>
    <lineage>
        <taxon>Viruses</taxon>
        <taxon>Riboviria</taxon>
        <taxon>Pararnavirae</taxon>
        <taxon>Artverviricota</taxon>
        <taxon>Revtraviricetes</taxon>
        <taxon>Ortervirales</taxon>
        <taxon>Retroviridae</taxon>
        <taxon>Orthoretrovirinae</taxon>
        <taxon>Lentivirus</taxon>
        <taxon>Lentivirus humimdef1</taxon>
    </lineage>
</organism>
<comment type="PTM">
    <text evidence="32">Specific enzymatic cleavages in vivo yield mature proteins. Envelope glycoproteins are synthesized as a inactive precursor that is heavily N-glycosylated and processed likely by host cell furin in the Golgi to yield the mature SU and TM proteins. The cleavage site between SU and TM requires the minimal sequence [KR]-X-[KR]-R. About 2 of the 9 disulfide bonds of gp41 are reduced by P4HB/PDI, following binding to CD4 receptor.</text>
</comment>
<evidence type="ECO:0000256" key="17">
    <source>
        <dbReference type="ARBA" id="ARBA00022804"/>
    </source>
</evidence>
<comment type="miscellaneous">
    <text evidence="32">Inhibitors targeting HIV-1 viral envelope proteins are used as antiretroviral drugs. Attachment of virions to the cell surface via non-specific interactions and CD4 binding can be blocked by inhibitors that include cyanovirin-N, cyclotriazadisulfonamide analogs, PRO 2000, TNX 355 and PRO 542. In addition, BMS 806 can block CD4-induced conformational changes. Env interactions with the coreceptor molecules can be targeted by CCR5 antagonists including SCH-D, maraviroc (UK 427857) and aplaviroc (GW 873140), and the CXCR4 antagonist AMD 070. Fusion of viral and cellular membranes can be inhibited by peptides such as enfuvirtide and tifuvirtide (T 1249). Resistance to inhibitors associated with mutations in Env are observed. Most of the time, single mutations confer only a modest reduction in drug susceptibility. Combination of several mutations is usually required to develop a high-level drug resistance.</text>
</comment>
<dbReference type="FunFam" id="2.170.40.20:FF:000003">
    <property type="entry name" value="Envelope glycoprotein gp160"/>
    <property type="match status" value="1"/>
</dbReference>
<evidence type="ECO:0000256" key="22">
    <source>
        <dbReference type="ARBA" id="ARBA00022989"/>
    </source>
</evidence>
<comment type="PTM">
    <text evidence="32">Palmitoylation of the transmembrane protein and of Env polyprotein (prior to its proteolytic cleavage) is essential for their association with host cell membrane lipid rafts. Palmitoylation is therefore required for envelope trafficking to classical lipid rafts, but not for viral replication.</text>
</comment>
<evidence type="ECO:0000256" key="4">
    <source>
        <dbReference type="ARBA" id="ARBA00004563"/>
    </source>
</evidence>
<keyword evidence="10 32" id="KW-1165">Clathrin-mediated endocytosis of virus by host</keyword>
<keyword evidence="13 32" id="KW-0165">Cleavage on pair of basic residues</keyword>
<comment type="function">
    <text evidence="32">Transmembrane protein gp41: Acts as a class I viral fusion protein. Under the current model, the protein has at least 3 conformational states: pre-fusion native state, pre-hairpin intermediate state, and post-fusion hairpin state. During fusion of viral and target intracellular membranes, the coiled coil regions (heptad repeats) assume a trimer-of-hairpins structure, positioning the fusion peptide in close proximity to the C-terminal region of the ectodomain. The formation of this structure appears to drive apposition and subsequent fusion of viral and target cell membranes. Complete fusion occurs in host cell endosomes and is dynamin-dependent, however some lipid transfer might occur at the plasma membrane. The virus undergoes clathrin-dependent internalization long before endosomal fusion, thus minimizing the surface exposure of conserved viral epitopes during fusion and reducing the efficacy of inhibitors targeting these epitopes. Membranes fusion leads to delivery of the nucleocapsid into the cytoplasm.</text>
</comment>
<protein>
    <recommendedName>
        <fullName evidence="32">Envelope glycoprotein gp160</fullName>
    </recommendedName>
    <alternativeName>
        <fullName evidence="32">Env polyprotein</fullName>
    </alternativeName>
    <component>
        <recommendedName>
            <fullName evidence="32">Surface protein gp120</fullName>
            <shortName evidence="32">SU</shortName>
        </recommendedName>
        <alternativeName>
            <fullName evidence="32">Glycoprotein 120</fullName>
            <shortName evidence="32">gp120</shortName>
        </alternativeName>
    </component>
    <component>
        <recommendedName>
            <fullName evidence="32">Transmembrane protein gp41</fullName>
            <shortName evidence="32">TM</shortName>
        </recommendedName>
        <alternativeName>
            <fullName evidence="32">Glycoprotein 41</fullName>
            <shortName evidence="32">gp41</shortName>
        </alternativeName>
    </component>
</protein>
<comment type="PTM">
    <text evidence="32">Highly glycosylated by host. The high number of glycan on the protein is reffered to as 'glycan shield' because it contributes to hide protein sequence from adaptive immune system.</text>
</comment>
<keyword evidence="15 32" id="KW-0053">Apoptosis</keyword>
<dbReference type="GO" id="GO:0075512">
    <property type="term" value="P:clathrin-dependent endocytosis of virus by host cell"/>
    <property type="evidence" value="ECO:0007669"/>
    <property type="project" value="UniProtKB-UniRule"/>
</dbReference>
<keyword evidence="8 32" id="KW-1170">Fusion of virus membrane with host endosomal membrane</keyword>
<evidence type="ECO:0000256" key="25">
    <source>
        <dbReference type="ARBA" id="ARBA00023136"/>
    </source>
</evidence>
<comment type="function">
    <text evidence="32">Surface protein gp120: Attaches the virus to the host lymphoid cell by binding to the primary receptor CD4. This interaction induces a structural rearrangement creating a high affinity binding site for a chemokine coreceptor like CXCR4 and/or CCR5. Acts as a ligand for CD209/DC-SIGN and CLEC4M/DC-SIGNR, which are respectively found on dendritic cells (DCs), and on endothelial cells of liver sinusoids and lymph node sinuses. These interactions allow capture of viral particles at mucosal surfaces by these cells and subsequent transmission to permissive cells. HIV subverts the migration properties of dendritic cells to gain access to CD4+ T-cells in lymph nodes. Virus transmission to permissive T-cells occurs either in trans (without DCs infection, through viral capture and transmission), or in cis (following DCs productive infection, through the usual CD4-gp120 interaction), thereby inducing a robust infection. In trans infection, bound virions remain infectious over days and it is proposed that they are not degraded, but protected in non-lysosomal acidic organelles within the DCs close to the cell membrane thus contributing to the viral infectious potential during DCs' migration from the periphery to the lymphoid tissues. On arrival at lymphoid tissues, intact virions recycle back to DCs' cell surface allowing virus transmission to CD4+ T-cells.</text>
</comment>
<comment type="subcellular location">
    <subcellularLocation>
        <location evidence="3">Host cell membrane</location>
        <topology evidence="3">Peripheral membrane protein</topology>
    </subcellularLocation>
    <subcellularLocation>
        <location evidence="1">Host cell membrane</location>
        <topology evidence="1">Single-pass type I membrane protein</topology>
    </subcellularLocation>
    <subcellularLocation>
        <location evidence="2">Host endosome membrane</location>
        <topology evidence="2">Peripheral membrane protein</topology>
    </subcellularLocation>
    <subcellularLocation>
        <location evidence="5">Host endosome membrane</location>
        <topology evidence="5">Single-pass type I membrane protein</topology>
    </subcellularLocation>
    <subcellularLocation>
        <location evidence="6">Virion membrane</location>
        <topology evidence="6">Peripheral membrane protein</topology>
    </subcellularLocation>
    <subcellularLocation>
        <location evidence="4">Virion membrane</location>
        <topology evidence="4">Single-pass type I membrane protein</topology>
    </subcellularLocation>
</comment>
<feature type="coiled-coil region" evidence="32">
    <location>
        <begin position="627"/>
        <end position="661"/>
    </location>
</feature>
<comment type="miscellaneous">
    <text evidence="32">HIV-1 lineages are divided in three main groups, M (for Major), O (for Outlier), and N (for New, or Non-M, Non-O). The vast majority of strains found worldwide belong to the group M. Group O seems to be endemic to and largely confined to Cameroon and neighboring countries in West Central Africa, where these viruses represent a small minority of HIV-1 strains. The group N is represented by a limited number of isolates from Cameroonian persons. The group M is further subdivided in 9 clades or subtypes (A to D, F to H, J and K).</text>
</comment>
<keyword evidence="17 32" id="KW-1161">Viral attachment to host cell</keyword>
<dbReference type="InterPro" id="IPR036377">
    <property type="entry name" value="Gp120_core_sf"/>
</dbReference>
<feature type="short sequence motif" description="Di-leucine internalization motif" evidence="32">
    <location>
        <begin position="856"/>
        <end position="857"/>
    </location>
</feature>
<evidence type="ECO:0000256" key="30">
    <source>
        <dbReference type="ARBA" id="ARBA00023288"/>
    </source>
</evidence>
<keyword evidence="29 32" id="KW-0899">Viral immunoevasion</keyword>
<comment type="domain">
    <text evidence="32 33">The 17 amino acids long immunosuppressive region is present in many retroviral envelope proteins. Synthetic peptides derived from this relatively conserved sequence inhibit immune function in vitro and in vivo.</text>
</comment>
<dbReference type="GO" id="GO:0019064">
    <property type="term" value="P:fusion of virus membrane with host plasma membrane"/>
    <property type="evidence" value="ECO:0007669"/>
    <property type="project" value="UniProtKB-UniRule"/>
</dbReference>
<dbReference type="InterPro" id="IPR000777">
    <property type="entry name" value="HIV1_Gp120"/>
</dbReference>
<feature type="domain" description="Retroviral envelope protein GP41-like" evidence="36">
    <location>
        <begin position="523"/>
        <end position="714"/>
    </location>
</feature>
<keyword evidence="31 32" id="KW-1160">Virus entry into host cell</keyword>
<dbReference type="GO" id="GO:0005198">
    <property type="term" value="F:structural molecule activity"/>
    <property type="evidence" value="ECO:0007669"/>
    <property type="project" value="UniProtKB-UniRule"/>
</dbReference>
<keyword evidence="25 32" id="KW-0472">Membrane</keyword>
<dbReference type="Pfam" id="PF00516">
    <property type="entry name" value="GP120"/>
    <property type="match status" value="2"/>
</dbReference>
<keyword evidence="27 32" id="KW-1015">Disulfide bond</keyword>
<comment type="domain">
    <text evidence="32">Some of the most genetically diverse regions of the viral genome are present in Env. They are called variable regions 1 through 5 (V1 through V5). Coreceptor usage of gp120 is determined mainly by the primary structure of the third variable region (V3) in the outer domain of gp120. The sequence of V3 determines which coreceptor, CCR5 and/or CXCR4 (corresponding to R5/macrophage, X4/T cell and R5X4/T cell and macrophage tropism), is used to trigger the fusion potential of the Env complex, and hence which cells the virus can infect. Binding to CCR5 involves a region adjacent in addition to V3.</text>
</comment>
<comment type="domain">
    <text evidence="32">The CD4-binding region is targeted by the antibody b12.</text>
</comment>
<evidence type="ECO:0000256" key="33">
    <source>
        <dbReference type="RuleBase" id="RU363095"/>
    </source>
</evidence>
<evidence type="ECO:0000256" key="5">
    <source>
        <dbReference type="ARBA" id="ARBA00004578"/>
    </source>
</evidence>
<evidence type="ECO:0000256" key="19">
    <source>
        <dbReference type="ARBA" id="ARBA00022870"/>
    </source>
</evidence>
<evidence type="ECO:0000256" key="1">
    <source>
        <dbReference type="ARBA" id="ARBA00004402"/>
    </source>
</evidence>
<dbReference type="FunFam" id="1.20.5.490:FF:000001">
    <property type="entry name" value="Envelope glycoprotein gp160"/>
    <property type="match status" value="1"/>
</dbReference>
<evidence type="ECO:0000256" key="29">
    <source>
        <dbReference type="ARBA" id="ARBA00023280"/>
    </source>
</evidence>
<evidence type="ECO:0000256" key="18">
    <source>
        <dbReference type="ARBA" id="ARBA00022844"/>
    </source>
</evidence>
<evidence type="ECO:0000256" key="20">
    <source>
        <dbReference type="ARBA" id="ARBA00022879"/>
    </source>
</evidence>
<comment type="function">
    <text evidence="32">Envelope glycoprotein gp160: Oligomerizes in the host endoplasmic reticulum into predominantly trimers. In a second time, gp160 transits in the host Golgi, where glycosylation is completed. The precursor is then proteolytically cleaved in the trans-Golgi and thereby activated by cellular furin or furin-like proteases to produce gp120 and gp41.</text>
</comment>
<dbReference type="GO" id="GO:0019031">
    <property type="term" value="C:viral envelope"/>
    <property type="evidence" value="ECO:0007669"/>
    <property type="project" value="UniProtKB-KW"/>
</dbReference>
<evidence type="ECO:0000256" key="2">
    <source>
        <dbReference type="ARBA" id="ARBA00004433"/>
    </source>
</evidence>
<keyword evidence="12 32" id="KW-1162">Viral penetration into host cytoplasm</keyword>
<feature type="chain" id="PRO_5023340855" description="Transmembrane protein gp41" evidence="32">
    <location>
        <begin position="505"/>
        <end position="857"/>
    </location>
</feature>
<organismHost>
    <name type="scientific">Homo sapiens</name>
    <name type="common">Human</name>
    <dbReference type="NCBI Taxonomy" id="9606"/>
</organismHost>
<feature type="transmembrane region" description="Helical" evidence="33">
    <location>
        <begin position="672"/>
        <end position="699"/>
    </location>
</feature>
<feature type="topological domain" description="Cytoplasmic" evidence="32">
    <location>
        <begin position="700"/>
        <end position="857"/>
    </location>
</feature>
<evidence type="ECO:0000256" key="11">
    <source>
        <dbReference type="ARBA" id="ARBA00022581"/>
    </source>
</evidence>
<comment type="subcellular location">
    <molecule>Surface protein gp120</molecule>
    <subcellularLocation>
        <location evidence="32">Virion membrane</location>
        <topology evidence="32">Peripheral membrane protein</topology>
    </subcellularLocation>
    <subcellularLocation>
        <location evidence="32">Host cell membrane</location>
        <topology evidence="32">Peripheral membrane protein</topology>
    </subcellularLocation>
    <subcellularLocation>
        <location evidence="32">Host endosome membrane</location>
        <topology evidence="32">Single-pass type I membrane protein</topology>
    </subcellularLocation>
    <text evidence="32">The surface protein is not anchored to the viral envelope, but associates with the extravirion surface through its binding to TM. It is probably concentrated at the site of budding and incorporated into the virions possibly by contacts between the cytoplasmic tail of Env and the N-terminus of Gag.</text>
</comment>
<dbReference type="GO" id="GO:1903911">
    <property type="term" value="P:positive regulation of receptor clustering"/>
    <property type="evidence" value="ECO:0007669"/>
    <property type="project" value="UniProtKB-UniRule"/>
</dbReference>
<dbReference type="FunFam" id="1.10.287.210:FF:000001">
    <property type="entry name" value="Envelope glycoprotein gp160"/>
    <property type="match status" value="1"/>
</dbReference>
<comment type="subcellular location">
    <molecule>Transmembrane protein gp41</molecule>
    <subcellularLocation>
        <location evidence="32">Virion membrane</location>
        <topology evidence="32">Single-pass type I membrane protein</topology>
    </subcellularLocation>
    <subcellularLocation>
        <location evidence="32">Host cell membrane</location>
        <topology evidence="32">Single-pass type I membrane protein</topology>
    </subcellularLocation>
    <subcellularLocation>
        <location evidence="32">Host endosome membrane</location>
        <topology evidence="32">Single-pass type I membrane protein</topology>
    </subcellularLocation>
    <text evidence="32">It is probably concentrated at the site of budding and incorporated into the virions possibly by contacts between the cytoplasmic tail of Env and the N-terminus of Gag.</text>
</comment>
<evidence type="ECO:0000256" key="10">
    <source>
        <dbReference type="ARBA" id="ARBA00022570"/>
    </source>
</evidence>
<feature type="chain" id="PRO_5023340854" description="Envelope glycoprotein gp160" evidence="32">
    <location>
        <begin position="32"/>
        <end position="857"/>
    </location>
</feature>
<feature type="lipid moiety-binding region" description="S-palmitoyl cysteine; by host" evidence="32">
    <location>
        <position position="758"/>
    </location>
</feature>
<keyword evidence="18 32" id="KW-0946">Virion</keyword>
<keyword evidence="14 32" id="KW-0812">Transmembrane</keyword>
<evidence type="ECO:0000256" key="28">
    <source>
        <dbReference type="ARBA" id="ARBA00023180"/>
    </source>
</evidence>
<feature type="region of interest" description="Immunosuppression" evidence="32">
    <location>
        <begin position="567"/>
        <end position="585"/>
    </location>
</feature>
<dbReference type="Gene3D" id="1.20.5.490">
    <property type="entry name" value="Single helix bin"/>
    <property type="match status" value="1"/>
</dbReference>
<evidence type="ECO:0000256" key="34">
    <source>
        <dbReference type="SAM" id="MobiDB-lite"/>
    </source>
</evidence>
<dbReference type="CDD" id="cd09909">
    <property type="entry name" value="HIV-1-like_HR1-HR2"/>
    <property type="match status" value="1"/>
</dbReference>
<accession>F2W371</accession>
<dbReference type="GO" id="GO:0019062">
    <property type="term" value="P:virion attachment to host cell"/>
    <property type="evidence" value="ECO:0007669"/>
    <property type="project" value="UniProtKB-UniRule"/>
</dbReference>
<dbReference type="GO" id="GO:0019082">
    <property type="term" value="P:viral protein processing"/>
    <property type="evidence" value="ECO:0007669"/>
    <property type="project" value="UniProtKB-UniRule"/>
</dbReference>
<keyword evidence="22 32" id="KW-1133">Transmembrane helix</keyword>
<keyword evidence="7 32" id="KW-1168">Fusion of virus membrane with host membrane</keyword>
<evidence type="ECO:0000313" key="37">
    <source>
        <dbReference type="EMBL" id="ADZ47717.1"/>
    </source>
</evidence>
<feature type="region of interest" description="MPER; binding to GalCer" evidence="32">
    <location>
        <begin position="656"/>
        <end position="677"/>
    </location>
</feature>
<sequence length="857" mass="97068">MRVRGMWRNWQPLWIWGILGFWMVLTCSVLGNLWVTVYYGVPVWKEAKTTLFCASDAKAYEREMHNVWATHACVPTDPNPQELVLENVTENFNMWKNDMVDQMHEDIISLWDQSLKPCVKLTPLCVTLDCKNSTENITDSRNITDNGERKNCSFNITTEIKDKKQNVYALFYKLDIVPLHEDNSSYYRLINCNTSAITQACPKVSFDPIPIHYCAPAGYAILKCNNKTFNGTGPCYNVSTVQCTHGIKPVVSTQLLLNGSLAEEEIIIRSKDLKDNAKIIIVHLNKSVEINCTRPGNNTRKSIRIGPGQTFYAPNGIIGNIRKAHCTIKGKQWNETLIKVGEKLAELFPNKIIKFNSSSGGDLEITTHSFNCGGEFFYCDTSGLFNGTYNPNDTTSNSSSLNNITLTLPCKIRQIINMWQGVGKAIYAPPIAGNITCRSNITGLLLLRDGGNTNNDKEEIFRPGGGDMRDNWRSELYKYKVVEIKPLGVAPTKAKRRVVEREKRAVGIGAVLLGFLGAAGSTMGAASITLTVQARQLLSGIVQQQSNLLRAIEAQQHMLQLTVWGIKQLQARVLAIERYLKDQQLLGIWGCSGKLICTTSVPWNDSWSHNKSLQDIWDNMTWMQWDKEINNYTSTIYRLLEESQNQQEKNEQDLLALDSWQNLWNWFSITKWLWYIKIFIMIVGGLIGLRIIFAVLSIVNRVRQGYSPLSFQTLTPSPRGPDRLGRIEEEGGEQDRDRSIRLVSGFLALAWDDLRSLCLFLYHRLRDFLLVIARTVEILGRSSLRGLQRGWGALKYLGNLVQYWGSEIKKSAIRLFDTIAIAVAEGTDRIIEVIQRIYRAICNIPVRIRQGFEAALL</sequence>
<feature type="domain" description="Human immunodeficiency virus 1 envelope glycoprotein Gp120" evidence="35">
    <location>
        <begin position="33"/>
        <end position="139"/>
    </location>
</feature>
<feature type="disulfide bond" evidence="32">
    <location>
        <begin position="214"/>
        <end position="243"/>
    </location>
</feature>
<dbReference type="SUPFAM" id="SSF58069">
    <property type="entry name" value="Virus ectodomain"/>
    <property type="match status" value="1"/>
</dbReference>
<evidence type="ECO:0000256" key="12">
    <source>
        <dbReference type="ARBA" id="ARBA00022595"/>
    </source>
</evidence>
<evidence type="ECO:0000256" key="13">
    <source>
        <dbReference type="ARBA" id="ARBA00022685"/>
    </source>
</evidence>
<dbReference type="InterPro" id="IPR000328">
    <property type="entry name" value="GP41-like"/>
</dbReference>
<feature type="short sequence motif" description="YXXL motif; contains endocytosis signal" evidence="32">
    <location>
        <begin position="706"/>
        <end position="709"/>
    </location>
</feature>